<dbReference type="SFLD" id="SFLDF00562">
    <property type="entry name" value="HemN-like__clustered_with_heat"/>
    <property type="match status" value="1"/>
</dbReference>
<keyword evidence="12" id="KW-1185">Reference proteome</keyword>
<evidence type="ECO:0000256" key="2">
    <source>
        <dbReference type="ARBA" id="ARBA00017228"/>
    </source>
</evidence>
<organism evidence="11 12">
    <name type="scientific">Fervidicella metallireducens AeB</name>
    <dbReference type="NCBI Taxonomy" id="1403537"/>
    <lineage>
        <taxon>Bacteria</taxon>
        <taxon>Bacillati</taxon>
        <taxon>Bacillota</taxon>
        <taxon>Clostridia</taxon>
        <taxon>Eubacteriales</taxon>
        <taxon>Clostridiaceae</taxon>
        <taxon>Fervidicella</taxon>
    </lineage>
</organism>
<evidence type="ECO:0000313" key="11">
    <source>
        <dbReference type="EMBL" id="EYE88109.1"/>
    </source>
</evidence>
<reference evidence="11 12" key="1">
    <citation type="journal article" date="2014" name="Genome Announc.">
        <title>Draft Genome Sequence of Fervidicella metallireducens Strain AeBT, an Iron-Reducing Thermoanaerobe from the Great Artesian Basin.</title>
        <authorList>
            <person name="Patel B.K."/>
        </authorList>
    </citation>
    <scope>NUCLEOTIDE SEQUENCE [LARGE SCALE GENOMIC DNA]</scope>
    <source>
        <strain evidence="11 12">AeB</strain>
    </source>
</reference>
<dbReference type="CDD" id="cd01335">
    <property type="entry name" value="Radical_SAM"/>
    <property type="match status" value="1"/>
</dbReference>
<evidence type="ECO:0000256" key="4">
    <source>
        <dbReference type="ARBA" id="ARBA00022691"/>
    </source>
</evidence>
<dbReference type="EMBL" id="AZQP01000028">
    <property type="protein sequence ID" value="EYE88109.1"/>
    <property type="molecule type" value="Genomic_DNA"/>
</dbReference>
<evidence type="ECO:0000313" key="12">
    <source>
        <dbReference type="Proteomes" id="UP000019681"/>
    </source>
</evidence>
<dbReference type="GO" id="GO:0051539">
    <property type="term" value="F:4 iron, 4 sulfur cluster binding"/>
    <property type="evidence" value="ECO:0007669"/>
    <property type="project" value="UniProtKB-UniRule"/>
</dbReference>
<dbReference type="InterPro" id="IPR013785">
    <property type="entry name" value="Aldolase_TIM"/>
</dbReference>
<dbReference type="SMART" id="SM00729">
    <property type="entry name" value="Elp3"/>
    <property type="match status" value="1"/>
</dbReference>
<protein>
    <recommendedName>
        <fullName evidence="2 9">Heme chaperone HemW</fullName>
    </recommendedName>
</protein>
<dbReference type="GO" id="GO:0004109">
    <property type="term" value="F:coproporphyrinogen oxidase activity"/>
    <property type="evidence" value="ECO:0007669"/>
    <property type="project" value="InterPro"/>
</dbReference>
<dbReference type="GO" id="GO:0046872">
    <property type="term" value="F:metal ion binding"/>
    <property type="evidence" value="ECO:0007669"/>
    <property type="project" value="UniProtKB-UniRule"/>
</dbReference>
<comment type="subcellular location">
    <subcellularLocation>
        <location evidence="9">Cytoplasm</location>
    </subcellularLocation>
</comment>
<dbReference type="STRING" id="1403537.Q428_09500"/>
<comment type="similarity">
    <text evidence="1">Belongs to the anaerobic coproporphyrinogen-III oxidase family. HemW subfamily.</text>
</comment>
<dbReference type="Gene3D" id="3.20.20.70">
    <property type="entry name" value="Aldolase class I"/>
    <property type="match status" value="1"/>
</dbReference>
<evidence type="ECO:0000256" key="1">
    <source>
        <dbReference type="ARBA" id="ARBA00006100"/>
    </source>
</evidence>
<dbReference type="SUPFAM" id="SSF102114">
    <property type="entry name" value="Radical SAM enzymes"/>
    <property type="match status" value="1"/>
</dbReference>
<evidence type="ECO:0000256" key="3">
    <source>
        <dbReference type="ARBA" id="ARBA00022617"/>
    </source>
</evidence>
<dbReference type="SFLD" id="SFLDG01082">
    <property type="entry name" value="B12-binding_domain_containing"/>
    <property type="match status" value="1"/>
</dbReference>
<dbReference type="InterPro" id="IPR034505">
    <property type="entry name" value="Coproporphyrinogen-III_oxidase"/>
</dbReference>
<dbReference type="Pfam" id="PF04055">
    <property type="entry name" value="Radical_SAM"/>
    <property type="match status" value="1"/>
</dbReference>
<dbReference type="Proteomes" id="UP000019681">
    <property type="component" value="Unassembled WGS sequence"/>
</dbReference>
<dbReference type="SFLD" id="SFLDG01065">
    <property type="entry name" value="anaerobic_coproporphyrinogen-I"/>
    <property type="match status" value="1"/>
</dbReference>
<dbReference type="SFLD" id="SFLDF00288">
    <property type="entry name" value="HemN-like__clustered_with_nucl"/>
    <property type="match status" value="1"/>
</dbReference>
<dbReference type="InterPro" id="IPR004559">
    <property type="entry name" value="HemW-like"/>
</dbReference>
<dbReference type="InterPro" id="IPR007197">
    <property type="entry name" value="rSAM"/>
</dbReference>
<comment type="function">
    <text evidence="9">Probably acts as a heme chaperone, transferring heme to an unknown acceptor. Binds one molecule of heme per monomer, possibly covalently. Binds 1 [4Fe-4S] cluster. The cluster is coordinated with 3 cysteines and an exchangeable S-adenosyl-L-methionine.</text>
</comment>
<evidence type="ECO:0000256" key="5">
    <source>
        <dbReference type="ARBA" id="ARBA00022723"/>
    </source>
</evidence>
<accession>A0A017RUM8</accession>
<name>A0A017RUM8_9CLOT</name>
<dbReference type="GO" id="GO:0006779">
    <property type="term" value="P:porphyrin-containing compound biosynthetic process"/>
    <property type="evidence" value="ECO:0007669"/>
    <property type="project" value="InterPro"/>
</dbReference>
<keyword evidence="4 9" id="KW-0949">S-adenosyl-L-methionine</keyword>
<keyword evidence="5 9" id="KW-0479">Metal-binding</keyword>
<evidence type="ECO:0000256" key="9">
    <source>
        <dbReference type="RuleBase" id="RU364116"/>
    </source>
</evidence>
<dbReference type="Pfam" id="PF06969">
    <property type="entry name" value="HemN_C"/>
    <property type="match status" value="1"/>
</dbReference>
<gene>
    <name evidence="11" type="ORF">Q428_09500</name>
</gene>
<keyword evidence="8 9" id="KW-0143">Chaperone</keyword>
<evidence type="ECO:0000259" key="10">
    <source>
        <dbReference type="PROSITE" id="PS51918"/>
    </source>
</evidence>
<dbReference type="AlphaFoldDB" id="A0A017RUM8"/>
<sequence>MMNSLYVHIPFCIKKCLYCDFNSNSDLNLQDAYVEALIKEIRSLDYDEFNTIFVGGGTPTILNLKNMEKLLKELMKFNSKEFTFEANPGTITGDKIKLLKEFGVNRISMGLQAWQDRLLKKLGRVHDLNDFLFSYDLIRKEQFNNVNIDLMFAIPEQSVEDWIETVDNVLKIKPEHISCYSLIIEEGTPFYKMEMEGELKVVDESDERQMYYYSVSKLNSNGLNQYEISNFSMNGYECKHNITYWKNKEYIGVGSGAHSYENGFRYFNIRKTDGYIKAMANGSAVEERIKITKNDEISEYMFLGLRMIEGINKKDFEERFNLKVEDIFQKEIIKLERQNLIINDKSSIKLTPKGIDLSNQVFLHFLME</sequence>
<dbReference type="PANTHER" id="PTHR13932:SF5">
    <property type="entry name" value="RADICAL S-ADENOSYL METHIONINE DOMAIN-CONTAINING PROTEIN 1, MITOCHONDRIAL"/>
    <property type="match status" value="1"/>
</dbReference>
<keyword evidence="6 9" id="KW-0408">Iron</keyword>
<evidence type="ECO:0000256" key="6">
    <source>
        <dbReference type="ARBA" id="ARBA00023004"/>
    </source>
</evidence>
<dbReference type="NCBIfam" id="TIGR00539">
    <property type="entry name" value="hemN_rel"/>
    <property type="match status" value="1"/>
</dbReference>
<dbReference type="InterPro" id="IPR006638">
    <property type="entry name" value="Elp3/MiaA/NifB-like_rSAM"/>
</dbReference>
<dbReference type="GO" id="GO:0005737">
    <property type="term" value="C:cytoplasm"/>
    <property type="evidence" value="ECO:0007669"/>
    <property type="project" value="UniProtKB-SubCell"/>
</dbReference>
<keyword evidence="7 9" id="KW-0411">Iron-sulfur</keyword>
<dbReference type="InterPro" id="IPR058240">
    <property type="entry name" value="rSAM_sf"/>
</dbReference>
<comment type="caution">
    <text evidence="11">The sequence shown here is derived from an EMBL/GenBank/DDBJ whole genome shotgun (WGS) entry which is preliminary data.</text>
</comment>
<evidence type="ECO:0000256" key="8">
    <source>
        <dbReference type="ARBA" id="ARBA00023186"/>
    </source>
</evidence>
<dbReference type="InterPro" id="IPR010723">
    <property type="entry name" value="HemN_C"/>
</dbReference>
<dbReference type="SFLD" id="SFLDS00029">
    <property type="entry name" value="Radical_SAM"/>
    <property type="match status" value="1"/>
</dbReference>
<keyword evidence="9" id="KW-0963">Cytoplasm</keyword>
<proteinExistence type="inferred from homology"/>
<evidence type="ECO:0000256" key="7">
    <source>
        <dbReference type="ARBA" id="ARBA00023014"/>
    </source>
</evidence>
<keyword evidence="9" id="KW-0004">4Fe-4S</keyword>
<dbReference type="PROSITE" id="PS51918">
    <property type="entry name" value="RADICAL_SAM"/>
    <property type="match status" value="1"/>
</dbReference>
<feature type="domain" description="Radical SAM core" evidence="10">
    <location>
        <begin position="1"/>
        <end position="224"/>
    </location>
</feature>
<keyword evidence="3 9" id="KW-0349">Heme</keyword>
<dbReference type="PANTHER" id="PTHR13932">
    <property type="entry name" value="COPROPORPHYRINIGEN III OXIDASE"/>
    <property type="match status" value="1"/>
</dbReference>